<evidence type="ECO:0000256" key="4">
    <source>
        <dbReference type="ARBA" id="ARBA00022723"/>
    </source>
</evidence>
<keyword evidence="5" id="KW-0862">Zinc</keyword>
<dbReference type="InterPro" id="IPR052024">
    <property type="entry name" value="Methanogen_methyltrans"/>
</dbReference>
<dbReference type="GO" id="GO:2001129">
    <property type="term" value="P:methane biosynthetic process from dimethylamine"/>
    <property type="evidence" value="ECO:0007669"/>
    <property type="project" value="InterPro"/>
</dbReference>
<dbReference type="Gene3D" id="3.20.20.210">
    <property type="match status" value="1"/>
</dbReference>
<keyword evidence="4" id="KW-0479">Metal-binding</keyword>
<dbReference type="GO" id="GO:0043791">
    <property type="term" value="F:dimethylamine methyltransferase activity"/>
    <property type="evidence" value="ECO:0007669"/>
    <property type="project" value="InterPro"/>
</dbReference>
<dbReference type="GO" id="GO:0006779">
    <property type="term" value="P:porphyrin-containing compound biosynthetic process"/>
    <property type="evidence" value="ECO:0007669"/>
    <property type="project" value="InterPro"/>
</dbReference>
<dbReference type="GO" id="GO:0046872">
    <property type="term" value="F:metal ion binding"/>
    <property type="evidence" value="ECO:0007669"/>
    <property type="project" value="UniProtKB-KW"/>
</dbReference>
<keyword evidence="2 8" id="KW-0489">Methyltransferase</keyword>
<dbReference type="OrthoDB" id="124836at2157"/>
<dbReference type="GeneID" id="24892758"/>
<dbReference type="InterPro" id="IPR006360">
    <property type="entry name" value="Mtase_MtaA_CmuA"/>
</dbReference>
<dbReference type="EMBL" id="CP009518">
    <property type="protein sequence ID" value="AKB84334.1"/>
    <property type="molecule type" value="Genomic_DNA"/>
</dbReference>
<reference evidence="8 9" key="1">
    <citation type="submission" date="2014-07" db="EMBL/GenBank/DDBJ databases">
        <title>Methanogenic archaea and the global carbon cycle.</title>
        <authorList>
            <person name="Henriksen J.R."/>
            <person name="Luke J."/>
            <person name="Reinhart S."/>
            <person name="Benedict M.N."/>
            <person name="Youngblut N.D."/>
            <person name="Metcalf M.E."/>
            <person name="Whitaker R.J."/>
            <person name="Metcalf W.W."/>
        </authorList>
    </citation>
    <scope>NUCLEOTIDE SEQUENCE [LARGE SCALE GENOMIC DNA]</scope>
    <source>
        <strain evidence="8 9">MM1</strain>
    </source>
</reference>
<dbReference type="GO" id="GO:0006730">
    <property type="term" value="P:one-carbon metabolic process"/>
    <property type="evidence" value="ECO:0007669"/>
    <property type="project" value="InterPro"/>
</dbReference>
<keyword evidence="9" id="KW-1185">Reference proteome</keyword>
<dbReference type="Pfam" id="PF01208">
    <property type="entry name" value="URO-D"/>
    <property type="match status" value="1"/>
</dbReference>
<protein>
    <submittedName>
        <fullName evidence="8">Methylcobalamin:coenzyme M methyltransferase, methylamine-specific</fullName>
    </submittedName>
</protein>
<dbReference type="HOGENOM" id="CLU_040933_2_1_2"/>
<evidence type="ECO:0000256" key="6">
    <source>
        <dbReference type="ARBA" id="ARBA00022994"/>
    </source>
</evidence>
<gene>
    <name evidence="8" type="ORF">MCMEM_0281</name>
</gene>
<evidence type="ECO:0000256" key="1">
    <source>
        <dbReference type="ARBA" id="ARBA00001947"/>
    </source>
</evidence>
<sequence length="343" mass="37487">MSEYTQKERLVRVLQGEKVDRMPAVCVTQTGTVDQMEAIDVFWPEANYDAAKLAALAEAGHTVVGFEAIRVPFDITAEAEFFGCGIKDGTKVQQPSVISHVVKSLDDLKQFEGFDVADPAKRTSIVLEAIKILKEKYEDEVPIIGSMIGPFSLAQHLTGDSWFMDIMTKQEYGLEVMEFATDFSIKYALAQVEAGASVFSIIDPTASYQLIGGDFYKMFVVPFHQKLIDALHEKGVPSVLHICGDTTEGLAIMETCGVDAISVDQNVNAATAVTKVEKALIVGNLDPVNCLWNQSAEFVKTESERVLKELDGKGLLAPGCGTVSQTPTENLQAMIEVAKSWTY</sequence>
<evidence type="ECO:0000256" key="2">
    <source>
        <dbReference type="ARBA" id="ARBA00022603"/>
    </source>
</evidence>
<proteinExistence type="predicted"/>
<evidence type="ECO:0000256" key="3">
    <source>
        <dbReference type="ARBA" id="ARBA00022679"/>
    </source>
</evidence>
<dbReference type="GO" id="GO:0032259">
    <property type="term" value="P:methylation"/>
    <property type="evidence" value="ECO:0007669"/>
    <property type="project" value="UniProtKB-KW"/>
</dbReference>
<evidence type="ECO:0000259" key="7">
    <source>
        <dbReference type="Pfam" id="PF01208"/>
    </source>
</evidence>
<dbReference type="NCBIfam" id="NF004889">
    <property type="entry name" value="PRK06252.1"/>
    <property type="match status" value="1"/>
</dbReference>
<name>A0A0E3X0J2_METMT</name>
<evidence type="ECO:0000313" key="9">
    <source>
        <dbReference type="Proteomes" id="UP000033048"/>
    </source>
</evidence>
<dbReference type="CDD" id="cd03307">
    <property type="entry name" value="Mta_CmuA_like"/>
    <property type="match status" value="1"/>
</dbReference>
<dbReference type="GO" id="GO:0004853">
    <property type="term" value="F:uroporphyrinogen decarboxylase activity"/>
    <property type="evidence" value="ECO:0007669"/>
    <property type="project" value="InterPro"/>
</dbReference>
<accession>A0A0E3X0J2</accession>
<comment type="cofactor">
    <cofactor evidence="1">
        <name>Zn(2+)</name>
        <dbReference type="ChEBI" id="CHEBI:29105"/>
    </cofactor>
</comment>
<keyword evidence="3 8" id="KW-0808">Transferase</keyword>
<dbReference type="InterPro" id="IPR000257">
    <property type="entry name" value="Uroporphyrinogen_deCOase"/>
</dbReference>
<dbReference type="NCBIfam" id="NF041608">
    <property type="entry name" value="methylcob_mtaseMtbA"/>
    <property type="match status" value="1"/>
</dbReference>
<dbReference type="RefSeq" id="WP_048204554.1">
    <property type="nucleotide sequence ID" value="NZ_CP009518.1"/>
</dbReference>
<organism evidence="8 9">
    <name type="scientific">Methanococcoides methylutens MM1</name>
    <dbReference type="NCBI Taxonomy" id="1434104"/>
    <lineage>
        <taxon>Archaea</taxon>
        <taxon>Methanobacteriati</taxon>
        <taxon>Methanobacteriota</taxon>
        <taxon>Stenosarchaea group</taxon>
        <taxon>Methanomicrobia</taxon>
        <taxon>Methanosarcinales</taxon>
        <taxon>Methanosarcinaceae</taxon>
        <taxon>Methanococcoides</taxon>
    </lineage>
</organism>
<dbReference type="NCBIfam" id="TIGR01463">
    <property type="entry name" value="mtaA_cmuA"/>
    <property type="match status" value="1"/>
</dbReference>
<dbReference type="Proteomes" id="UP000033048">
    <property type="component" value="Chromosome"/>
</dbReference>
<dbReference type="AlphaFoldDB" id="A0A0E3X0J2"/>
<feature type="domain" description="Uroporphyrinogen decarboxylase (URO-D)" evidence="7">
    <location>
        <begin position="5"/>
        <end position="341"/>
    </location>
</feature>
<dbReference type="InterPro" id="IPR048096">
    <property type="entry name" value="Methylcob_mtaseMtbA"/>
</dbReference>
<dbReference type="SUPFAM" id="SSF51726">
    <property type="entry name" value="UROD/MetE-like"/>
    <property type="match status" value="1"/>
</dbReference>
<dbReference type="PATRIC" id="fig|1434104.5.peg.298"/>
<keyword evidence="6" id="KW-0484">Methanogenesis</keyword>
<dbReference type="PANTHER" id="PTHR47099">
    <property type="entry name" value="METHYLCOBAMIDE:COM METHYLTRANSFERASE MTBA"/>
    <property type="match status" value="1"/>
</dbReference>
<dbReference type="PANTHER" id="PTHR47099:SF1">
    <property type="entry name" value="METHYLCOBAMIDE:COM METHYLTRANSFERASE MTBA"/>
    <property type="match status" value="1"/>
</dbReference>
<evidence type="ECO:0000256" key="5">
    <source>
        <dbReference type="ARBA" id="ARBA00022833"/>
    </source>
</evidence>
<evidence type="ECO:0000313" key="8">
    <source>
        <dbReference type="EMBL" id="AKB84334.1"/>
    </source>
</evidence>
<dbReference type="STRING" id="1434104.MCMEM_0281"/>
<dbReference type="InterPro" id="IPR038071">
    <property type="entry name" value="UROD/MetE-like_sf"/>
</dbReference>
<dbReference type="KEGG" id="mmet:MCMEM_0281"/>